<dbReference type="SUPFAM" id="SSF48452">
    <property type="entry name" value="TPR-like"/>
    <property type="match status" value="1"/>
</dbReference>
<evidence type="ECO:0000256" key="1">
    <source>
        <dbReference type="ARBA" id="ARBA00022737"/>
    </source>
</evidence>
<evidence type="ECO:0000256" key="2">
    <source>
        <dbReference type="ARBA" id="ARBA00022803"/>
    </source>
</evidence>
<protein>
    <recommendedName>
        <fullName evidence="5">Tetratricopeptide repeat protein</fullName>
    </recommendedName>
</protein>
<comment type="caution">
    <text evidence="3">The sequence shown here is derived from an EMBL/GenBank/DDBJ whole genome shotgun (WGS) entry which is preliminary data.</text>
</comment>
<organism evidence="3 4">
    <name type="scientific">Naegleria lovaniensis</name>
    <name type="common">Amoeba</name>
    <dbReference type="NCBI Taxonomy" id="51637"/>
    <lineage>
        <taxon>Eukaryota</taxon>
        <taxon>Discoba</taxon>
        <taxon>Heterolobosea</taxon>
        <taxon>Tetramitia</taxon>
        <taxon>Eutetramitia</taxon>
        <taxon>Vahlkampfiidae</taxon>
        <taxon>Naegleria</taxon>
    </lineage>
</organism>
<evidence type="ECO:0008006" key="5">
    <source>
        <dbReference type="Google" id="ProtNLM"/>
    </source>
</evidence>
<dbReference type="Gene3D" id="1.25.40.10">
    <property type="entry name" value="Tetratricopeptide repeat domain"/>
    <property type="match status" value="2"/>
</dbReference>
<dbReference type="SMART" id="SM00028">
    <property type="entry name" value="TPR"/>
    <property type="match status" value="4"/>
</dbReference>
<gene>
    <name evidence="3" type="ORF">C9374_000956</name>
</gene>
<dbReference type="GeneID" id="68093412"/>
<reference evidence="3 4" key="1">
    <citation type="journal article" date="2018" name="BMC Genomics">
        <title>The genome of Naegleria lovaniensis, the basis for a comparative approach to unravel pathogenicity factors of the human pathogenic amoeba N. fowleri.</title>
        <authorList>
            <person name="Liechti N."/>
            <person name="Schurch N."/>
            <person name="Bruggmann R."/>
            <person name="Wittwer M."/>
        </authorList>
    </citation>
    <scope>NUCLEOTIDE SEQUENCE [LARGE SCALE GENOMIC DNA]</scope>
    <source>
        <strain evidence="3 4">ATCC 30569</strain>
    </source>
</reference>
<evidence type="ECO:0000313" key="4">
    <source>
        <dbReference type="Proteomes" id="UP000816034"/>
    </source>
</evidence>
<keyword evidence="1" id="KW-0677">Repeat</keyword>
<dbReference type="InterPro" id="IPR011990">
    <property type="entry name" value="TPR-like_helical_dom_sf"/>
</dbReference>
<dbReference type="PANTHER" id="PTHR44858">
    <property type="entry name" value="TETRATRICOPEPTIDE REPEAT PROTEIN 6"/>
    <property type="match status" value="1"/>
</dbReference>
<keyword evidence="2" id="KW-0802">TPR repeat</keyword>
<dbReference type="InterPro" id="IPR050498">
    <property type="entry name" value="Ycf3"/>
</dbReference>
<accession>A0AA88KNY5</accession>
<keyword evidence="4" id="KW-1185">Reference proteome</keyword>
<dbReference type="EMBL" id="PYSW02000011">
    <property type="protein sequence ID" value="KAG2388106.1"/>
    <property type="molecule type" value="Genomic_DNA"/>
</dbReference>
<proteinExistence type="predicted"/>
<dbReference type="Proteomes" id="UP000816034">
    <property type="component" value="Unassembled WGS sequence"/>
</dbReference>
<dbReference type="PANTHER" id="PTHR44858:SF1">
    <property type="entry name" value="UDP-N-ACETYLGLUCOSAMINE--PEPTIDE N-ACETYLGLUCOSAMINYLTRANSFERASE SPINDLY-RELATED"/>
    <property type="match status" value="1"/>
</dbReference>
<name>A0AA88KNY5_NAELO</name>
<dbReference type="InterPro" id="IPR019734">
    <property type="entry name" value="TPR_rpt"/>
</dbReference>
<sequence length="328" mass="37953">MPSSTLQSASVSYPLLYNYEFPMSSKGYHVNLMSRHTGHKEDKYESLITKARDLYHDKEYEKAIKICSSILEAKSDYQAAYGIRGLCNYFMEKHEAALSDLNRYLEVSTVDFDTTLYRAYCNFKLFRFDEMLKDLNAILFVTSPSENPSRFIAARLLRSNYYLISRDVDLAFADLHAIENHLGEPNFILDLDQQAQFYEGISLCYTTRGQHDKAVFYLTELIEKVHMNGRQNKALNLKRAFSLVELKQFDKALPDIDSYISENGTDEMPAVLILRAKTLHGLGKYKEALADLDKLNKSQVLKMHPYLIDEQWLEEAQQIRAKCEEQIV</sequence>
<dbReference type="AlphaFoldDB" id="A0AA88KNY5"/>
<evidence type="ECO:0000313" key="3">
    <source>
        <dbReference type="EMBL" id="KAG2388106.1"/>
    </source>
</evidence>
<dbReference type="RefSeq" id="XP_044552098.1">
    <property type="nucleotide sequence ID" value="XM_044699760.1"/>
</dbReference>